<accession>A0A9W8Y1U0</accession>
<proteinExistence type="predicted"/>
<dbReference type="PROSITE" id="PS50103">
    <property type="entry name" value="ZF_C3H1"/>
    <property type="match status" value="1"/>
</dbReference>
<evidence type="ECO:0000259" key="3">
    <source>
        <dbReference type="PROSITE" id="PS50103"/>
    </source>
</evidence>
<gene>
    <name evidence="4" type="ORF">N0V83_009015</name>
</gene>
<dbReference type="Proteomes" id="UP001140560">
    <property type="component" value="Unassembled WGS sequence"/>
</dbReference>
<organism evidence="4 5">
    <name type="scientific">Neocucurbitaria cava</name>
    <dbReference type="NCBI Taxonomy" id="798079"/>
    <lineage>
        <taxon>Eukaryota</taxon>
        <taxon>Fungi</taxon>
        <taxon>Dikarya</taxon>
        <taxon>Ascomycota</taxon>
        <taxon>Pezizomycotina</taxon>
        <taxon>Dothideomycetes</taxon>
        <taxon>Pleosporomycetidae</taxon>
        <taxon>Pleosporales</taxon>
        <taxon>Pleosporineae</taxon>
        <taxon>Cucurbitariaceae</taxon>
        <taxon>Neocucurbitaria</taxon>
    </lineage>
</organism>
<feature type="region of interest" description="Disordered" evidence="2">
    <location>
        <begin position="387"/>
        <end position="413"/>
    </location>
</feature>
<sequence>MATTPLVQARLDQIAKLAADTVMEESKLGFKPLSSYALMQVELNMTSYEFKPFWGLPLEAIERCFGSDLAHKLVLSGHIHVARAAPAVGSQPAQVMNTPQRAPAALPKGEELAQANPPRELAAQTKAPQPAQATKPAPPCELQTTSPPAHAAVTPAYANAARAAPGRAVDPPATPIRRAPATANQAVKWPAGKDQFLQACVNGAWAGVAVKLPITRRDNGAPATPVHPQAKGFLLADKKYFTHRADVRIQALEPTPRCRYLYGADKLEDPSIKFHNQRDREPSSGAINVKLLSNDQHHRWNQLGKQDPGLCYGWFLQARCEHGSRCTLRHIKLTSLERADLAWWNPVLLWFLDDADKRRRATNAYTQWFPDQASCLKYIEGCQAAGEKRRASPRASPEPAKRQRISRWGPELV</sequence>
<feature type="compositionally biased region" description="Low complexity" evidence="2">
    <location>
        <begin position="122"/>
        <end position="135"/>
    </location>
</feature>
<feature type="compositionally biased region" description="Low complexity" evidence="2">
    <location>
        <begin position="163"/>
        <end position="183"/>
    </location>
</feature>
<name>A0A9W8Y1U0_9PLEO</name>
<feature type="region of interest" description="Disordered" evidence="2">
    <location>
        <begin position="163"/>
        <end position="185"/>
    </location>
</feature>
<evidence type="ECO:0000256" key="2">
    <source>
        <dbReference type="SAM" id="MobiDB-lite"/>
    </source>
</evidence>
<reference evidence="4" key="1">
    <citation type="submission" date="2022-10" db="EMBL/GenBank/DDBJ databases">
        <title>Tapping the CABI collections for fungal endophytes: first genome assemblies for Collariella, Neodidymelliopsis, Ascochyta clinopodiicola, Didymella pomorum, Didymosphaeria variabile, Neocosmospora piperis and Neocucurbitaria cava.</title>
        <authorList>
            <person name="Hill R."/>
        </authorList>
    </citation>
    <scope>NUCLEOTIDE SEQUENCE</scope>
    <source>
        <strain evidence="4">IMI 356814</strain>
    </source>
</reference>
<feature type="domain" description="C3H1-type" evidence="3">
    <location>
        <begin position="305"/>
        <end position="333"/>
    </location>
</feature>
<dbReference type="GO" id="GO:0008270">
    <property type="term" value="F:zinc ion binding"/>
    <property type="evidence" value="ECO:0007669"/>
    <property type="project" value="UniProtKB-KW"/>
</dbReference>
<feature type="zinc finger region" description="C3H1-type" evidence="1">
    <location>
        <begin position="305"/>
        <end position="333"/>
    </location>
</feature>
<keyword evidence="1" id="KW-0863">Zinc-finger</keyword>
<evidence type="ECO:0000313" key="5">
    <source>
        <dbReference type="Proteomes" id="UP001140560"/>
    </source>
</evidence>
<dbReference type="InterPro" id="IPR000571">
    <property type="entry name" value="Znf_CCCH"/>
</dbReference>
<keyword evidence="1" id="KW-0862">Zinc</keyword>
<feature type="region of interest" description="Disordered" evidence="2">
    <location>
        <begin position="119"/>
        <end position="147"/>
    </location>
</feature>
<evidence type="ECO:0000313" key="4">
    <source>
        <dbReference type="EMBL" id="KAJ4364421.1"/>
    </source>
</evidence>
<dbReference type="EMBL" id="JAPEUY010000017">
    <property type="protein sequence ID" value="KAJ4364421.1"/>
    <property type="molecule type" value="Genomic_DNA"/>
</dbReference>
<keyword evidence="5" id="KW-1185">Reference proteome</keyword>
<keyword evidence="1" id="KW-0479">Metal-binding</keyword>
<comment type="caution">
    <text evidence="4">The sequence shown here is derived from an EMBL/GenBank/DDBJ whole genome shotgun (WGS) entry which is preliminary data.</text>
</comment>
<evidence type="ECO:0000256" key="1">
    <source>
        <dbReference type="PROSITE-ProRule" id="PRU00723"/>
    </source>
</evidence>
<protein>
    <recommendedName>
        <fullName evidence="3">C3H1-type domain-containing protein</fullName>
    </recommendedName>
</protein>
<dbReference type="AlphaFoldDB" id="A0A9W8Y1U0"/>